<evidence type="ECO:0000313" key="8">
    <source>
        <dbReference type="Proteomes" id="UP000199052"/>
    </source>
</evidence>
<evidence type="ECO:0000256" key="2">
    <source>
        <dbReference type="ARBA" id="ARBA00023004"/>
    </source>
</evidence>
<dbReference type="InterPro" id="IPR058240">
    <property type="entry name" value="rSAM_sf"/>
</dbReference>
<dbReference type="GO" id="GO:0016829">
    <property type="term" value="F:lyase activity"/>
    <property type="evidence" value="ECO:0007669"/>
    <property type="project" value="UniProtKB-KW"/>
</dbReference>
<keyword evidence="2" id="KW-0408">Iron</keyword>
<dbReference type="Proteomes" id="UP000533017">
    <property type="component" value="Unassembled WGS sequence"/>
</dbReference>
<dbReference type="OrthoDB" id="9785699at2"/>
<dbReference type="SFLD" id="SFLDG01084">
    <property type="entry name" value="Uncharacterised_Radical_SAM_Su"/>
    <property type="match status" value="1"/>
</dbReference>
<dbReference type="PANTHER" id="PTHR43432:SF3">
    <property type="entry name" value="SLR0285 PROTEIN"/>
    <property type="match status" value="1"/>
</dbReference>
<dbReference type="EMBL" id="JACBZA010000001">
    <property type="protein sequence ID" value="NYH83432.1"/>
    <property type="molecule type" value="Genomic_DNA"/>
</dbReference>
<evidence type="ECO:0000256" key="4">
    <source>
        <dbReference type="SAM" id="MobiDB-lite"/>
    </source>
</evidence>
<feature type="region of interest" description="Disordered" evidence="4">
    <location>
        <begin position="1"/>
        <end position="21"/>
    </location>
</feature>
<dbReference type="SFLD" id="SFLDS00029">
    <property type="entry name" value="Radical_SAM"/>
    <property type="match status" value="1"/>
</dbReference>
<evidence type="ECO:0000313" key="7">
    <source>
        <dbReference type="EMBL" id="SFG20863.1"/>
    </source>
</evidence>
<name>A0A1I2PZN0_9ACTN</name>
<accession>A0A1I2PZN0</accession>
<dbReference type="EMBL" id="FOOI01000004">
    <property type="protein sequence ID" value="SFG20863.1"/>
    <property type="molecule type" value="Genomic_DNA"/>
</dbReference>
<dbReference type="PANTHER" id="PTHR43432">
    <property type="entry name" value="SLR0285 PROTEIN"/>
    <property type="match status" value="1"/>
</dbReference>
<gene>
    <name evidence="6" type="ORF">FHR37_002283</name>
    <name evidence="7" type="ORF">SAMN05421678_104320</name>
</gene>
<evidence type="ECO:0000256" key="1">
    <source>
        <dbReference type="ARBA" id="ARBA00022723"/>
    </source>
</evidence>
<evidence type="ECO:0000259" key="5">
    <source>
        <dbReference type="PROSITE" id="PS51918"/>
    </source>
</evidence>
<dbReference type="Gene3D" id="3.80.30.30">
    <property type="match status" value="1"/>
</dbReference>
<dbReference type="STRING" id="504797.SAMN05421678_104320"/>
<dbReference type="CDD" id="cd01335">
    <property type="entry name" value="Radical_SAM"/>
    <property type="match status" value="1"/>
</dbReference>
<reference evidence="7 8" key="1">
    <citation type="submission" date="2016-10" db="EMBL/GenBank/DDBJ databases">
        <authorList>
            <person name="de Groot N.N."/>
        </authorList>
    </citation>
    <scope>NUCLEOTIDE SEQUENCE [LARGE SCALE GENOMIC DNA]</scope>
    <source>
        <strain evidence="7 8">CPCC 202808</strain>
    </source>
</reference>
<dbReference type="GO" id="GO:0051536">
    <property type="term" value="F:iron-sulfur cluster binding"/>
    <property type="evidence" value="ECO:0007669"/>
    <property type="project" value="UniProtKB-KW"/>
</dbReference>
<dbReference type="InterPro" id="IPR006638">
    <property type="entry name" value="Elp3/MiaA/NifB-like_rSAM"/>
</dbReference>
<dbReference type="InterPro" id="IPR007197">
    <property type="entry name" value="rSAM"/>
</dbReference>
<keyword evidence="1" id="KW-0479">Metal-binding</keyword>
<protein>
    <submittedName>
        <fullName evidence="7">DNA repair photolyase</fullName>
    </submittedName>
</protein>
<keyword evidence="3" id="KW-0411">Iron-sulfur</keyword>
<dbReference type="NCBIfam" id="NF038135">
    <property type="entry name" value="rSAM_Rv2578c"/>
    <property type="match status" value="1"/>
</dbReference>
<organism evidence="7 8">
    <name type="scientific">Actinopolymorpha cephalotaxi</name>
    <dbReference type="NCBI Taxonomy" id="504797"/>
    <lineage>
        <taxon>Bacteria</taxon>
        <taxon>Bacillati</taxon>
        <taxon>Actinomycetota</taxon>
        <taxon>Actinomycetes</taxon>
        <taxon>Propionibacteriales</taxon>
        <taxon>Actinopolymorphaceae</taxon>
        <taxon>Actinopolymorpha</taxon>
    </lineage>
</organism>
<dbReference type="SUPFAM" id="SSF102114">
    <property type="entry name" value="Radical SAM enzymes"/>
    <property type="match status" value="1"/>
</dbReference>
<dbReference type="Pfam" id="PF04055">
    <property type="entry name" value="Radical_SAM"/>
    <property type="match status" value="1"/>
</dbReference>
<feature type="domain" description="Radical SAM core" evidence="5">
    <location>
        <begin position="64"/>
        <end position="315"/>
    </location>
</feature>
<dbReference type="RefSeq" id="WP_092882771.1">
    <property type="nucleotide sequence ID" value="NZ_FOOI01000004.1"/>
</dbReference>
<keyword evidence="9" id="KW-1185">Reference proteome</keyword>
<dbReference type="Proteomes" id="UP000199052">
    <property type="component" value="Unassembled WGS sequence"/>
</dbReference>
<dbReference type="GO" id="GO:0046872">
    <property type="term" value="F:metal ion binding"/>
    <property type="evidence" value="ECO:0007669"/>
    <property type="project" value="UniProtKB-KW"/>
</dbReference>
<dbReference type="PROSITE" id="PS51918">
    <property type="entry name" value="RADICAL_SAM"/>
    <property type="match status" value="1"/>
</dbReference>
<keyword evidence="7" id="KW-0456">Lyase</keyword>
<evidence type="ECO:0000313" key="9">
    <source>
        <dbReference type="Proteomes" id="UP000533017"/>
    </source>
</evidence>
<sequence length="343" mass="37814">MRWDNQRLSGRSGAGAGRSDASAEPAELTLFGLDACARTFDTPEFRGMTFYEIHAKSLLNKVPSAARVPFDWTINPYRGCGHACVYCFARRTHEYLDLDAGRDFDTKVIVKVNAAAVLRRELARPSWRGEPVAMGTNVDCYQRAEGRYALMPEIIAALRDAGNPFSILTKGTLLLRDLDLLREAAQVTDVGLSVSVGSVDADLWRRVEPGTPSPQARLRMVRTLTDAGFRVGVLMAPILPHLGDAPDRLEETVRAIAASGASSLTPLVLHLRPGAREWYLRWLGREHPELAPVYEDLYAAGAYAPAAYRKRISATIALLARRHGVGTERDSRRNAPHRRAPSS</sequence>
<reference evidence="6 9" key="2">
    <citation type="submission" date="2020-07" db="EMBL/GenBank/DDBJ databases">
        <title>Sequencing the genomes of 1000 actinobacteria strains.</title>
        <authorList>
            <person name="Klenk H.-P."/>
        </authorList>
    </citation>
    <scope>NUCLEOTIDE SEQUENCE [LARGE SCALE GENOMIC DNA]</scope>
    <source>
        <strain evidence="6 9">DSM 45117</strain>
    </source>
</reference>
<proteinExistence type="predicted"/>
<dbReference type="InterPro" id="IPR040086">
    <property type="entry name" value="MJ0683-like"/>
</dbReference>
<dbReference type="SMART" id="SM00729">
    <property type="entry name" value="Elp3"/>
    <property type="match status" value="1"/>
</dbReference>
<dbReference type="AlphaFoldDB" id="A0A1I2PZN0"/>
<evidence type="ECO:0000256" key="3">
    <source>
        <dbReference type="ARBA" id="ARBA00023014"/>
    </source>
</evidence>
<evidence type="ECO:0000313" key="6">
    <source>
        <dbReference type="EMBL" id="NYH83432.1"/>
    </source>
</evidence>